<name>A0ABW4SX25_9ACTN</name>
<organism evidence="1 2">
    <name type="scientific">Nonomuraea mangrovi</name>
    <dbReference type="NCBI Taxonomy" id="2316207"/>
    <lineage>
        <taxon>Bacteria</taxon>
        <taxon>Bacillati</taxon>
        <taxon>Actinomycetota</taxon>
        <taxon>Actinomycetes</taxon>
        <taxon>Streptosporangiales</taxon>
        <taxon>Streptosporangiaceae</taxon>
        <taxon>Nonomuraea</taxon>
    </lineage>
</organism>
<protein>
    <submittedName>
        <fullName evidence="1">Uncharacterized protein</fullName>
    </submittedName>
</protein>
<accession>A0ABW4SX25</accession>
<evidence type="ECO:0000313" key="2">
    <source>
        <dbReference type="Proteomes" id="UP001597368"/>
    </source>
</evidence>
<comment type="caution">
    <text evidence="1">The sequence shown here is derived from an EMBL/GenBank/DDBJ whole genome shotgun (WGS) entry which is preliminary data.</text>
</comment>
<keyword evidence="2" id="KW-1185">Reference proteome</keyword>
<dbReference type="EMBL" id="JBHUFV010000033">
    <property type="protein sequence ID" value="MFD1933744.1"/>
    <property type="molecule type" value="Genomic_DNA"/>
</dbReference>
<reference evidence="2" key="1">
    <citation type="journal article" date="2019" name="Int. J. Syst. Evol. Microbiol.">
        <title>The Global Catalogue of Microorganisms (GCM) 10K type strain sequencing project: providing services to taxonomists for standard genome sequencing and annotation.</title>
        <authorList>
            <consortium name="The Broad Institute Genomics Platform"/>
            <consortium name="The Broad Institute Genome Sequencing Center for Infectious Disease"/>
            <person name="Wu L."/>
            <person name="Ma J."/>
        </authorList>
    </citation>
    <scope>NUCLEOTIDE SEQUENCE [LARGE SCALE GENOMIC DNA]</scope>
    <source>
        <strain evidence="2">ICMP 6774ER</strain>
    </source>
</reference>
<sequence length="57" mass="6138">MNLRLMRAIRDPGGVRILLAPAFPLVGRAAVPGRMAGYWTGAAGPGVSASTVRRYWR</sequence>
<dbReference type="Proteomes" id="UP001597368">
    <property type="component" value="Unassembled WGS sequence"/>
</dbReference>
<dbReference type="RefSeq" id="WP_379573780.1">
    <property type="nucleotide sequence ID" value="NZ_JBHUFV010000033.1"/>
</dbReference>
<gene>
    <name evidence="1" type="ORF">ACFSKW_19980</name>
</gene>
<evidence type="ECO:0000313" key="1">
    <source>
        <dbReference type="EMBL" id="MFD1933744.1"/>
    </source>
</evidence>
<proteinExistence type="predicted"/>